<organism evidence="15 16">
    <name type="scientific">Meganyctiphanes norvegica</name>
    <name type="common">Northern krill</name>
    <name type="synonym">Thysanopoda norvegica</name>
    <dbReference type="NCBI Taxonomy" id="48144"/>
    <lineage>
        <taxon>Eukaryota</taxon>
        <taxon>Metazoa</taxon>
        <taxon>Ecdysozoa</taxon>
        <taxon>Arthropoda</taxon>
        <taxon>Crustacea</taxon>
        <taxon>Multicrustacea</taxon>
        <taxon>Malacostraca</taxon>
        <taxon>Eumalacostraca</taxon>
        <taxon>Eucarida</taxon>
        <taxon>Euphausiacea</taxon>
        <taxon>Euphausiidae</taxon>
        <taxon>Meganyctiphanes</taxon>
    </lineage>
</organism>
<evidence type="ECO:0000256" key="3">
    <source>
        <dbReference type="ARBA" id="ARBA00022737"/>
    </source>
</evidence>
<accession>A0AAV2PQ37</accession>
<feature type="compositionally biased region" description="Basic and acidic residues" evidence="12">
    <location>
        <begin position="206"/>
        <end position="223"/>
    </location>
</feature>
<dbReference type="Pfam" id="PF00046">
    <property type="entry name" value="Homeodomain"/>
    <property type="match status" value="1"/>
</dbReference>
<dbReference type="Gene3D" id="1.10.10.60">
    <property type="entry name" value="Homeodomain-like"/>
    <property type="match status" value="1"/>
</dbReference>
<feature type="domain" description="LIM zinc-binding" evidence="13">
    <location>
        <begin position="63"/>
        <end position="125"/>
    </location>
</feature>
<feature type="domain" description="LIM zinc-binding" evidence="13">
    <location>
        <begin position="3"/>
        <end position="62"/>
    </location>
</feature>
<evidence type="ECO:0000256" key="8">
    <source>
        <dbReference type="ARBA" id="ARBA00023242"/>
    </source>
</evidence>
<dbReference type="InterPro" id="IPR050453">
    <property type="entry name" value="LIM_Homeobox_TF"/>
</dbReference>
<dbReference type="InterPro" id="IPR017970">
    <property type="entry name" value="Homeobox_CS"/>
</dbReference>
<dbReference type="Pfam" id="PF00412">
    <property type="entry name" value="LIM"/>
    <property type="match status" value="2"/>
</dbReference>
<dbReference type="GO" id="GO:0000981">
    <property type="term" value="F:DNA-binding transcription factor activity, RNA polymerase II-specific"/>
    <property type="evidence" value="ECO:0007669"/>
    <property type="project" value="InterPro"/>
</dbReference>
<keyword evidence="6 9" id="KW-0238">DNA-binding</keyword>
<protein>
    <submittedName>
        <fullName evidence="15">Uncharacterized protein</fullName>
    </submittedName>
</protein>
<keyword evidence="3" id="KW-0677">Repeat</keyword>
<dbReference type="GO" id="GO:0005634">
    <property type="term" value="C:nucleus"/>
    <property type="evidence" value="ECO:0007669"/>
    <property type="project" value="UniProtKB-SubCell"/>
</dbReference>
<dbReference type="PANTHER" id="PTHR24208">
    <property type="entry name" value="LIM/HOMEOBOX PROTEIN LHX"/>
    <property type="match status" value="1"/>
</dbReference>
<feature type="domain" description="Homeobox" evidence="14">
    <location>
        <begin position="225"/>
        <end position="285"/>
    </location>
</feature>
<dbReference type="Gene3D" id="2.10.110.10">
    <property type="entry name" value="Cysteine Rich Protein"/>
    <property type="match status" value="2"/>
</dbReference>
<proteinExistence type="predicted"/>
<dbReference type="AlphaFoldDB" id="A0AAV2PQ37"/>
<feature type="compositionally biased region" description="Polar residues" evidence="12">
    <location>
        <begin position="151"/>
        <end position="162"/>
    </location>
</feature>
<evidence type="ECO:0000256" key="9">
    <source>
        <dbReference type="PROSITE-ProRule" id="PRU00108"/>
    </source>
</evidence>
<evidence type="ECO:0000256" key="6">
    <source>
        <dbReference type="ARBA" id="ARBA00023125"/>
    </source>
</evidence>
<evidence type="ECO:0000256" key="1">
    <source>
        <dbReference type="ARBA" id="ARBA00004123"/>
    </source>
</evidence>
<evidence type="ECO:0000256" key="12">
    <source>
        <dbReference type="SAM" id="MobiDB-lite"/>
    </source>
</evidence>
<dbReference type="SMART" id="SM00132">
    <property type="entry name" value="LIM"/>
    <property type="match status" value="2"/>
</dbReference>
<dbReference type="GO" id="GO:0008270">
    <property type="term" value="F:zinc ion binding"/>
    <property type="evidence" value="ECO:0007669"/>
    <property type="project" value="InterPro"/>
</dbReference>
<feature type="DNA-binding region" description="Homeobox" evidence="9">
    <location>
        <begin position="227"/>
        <end position="286"/>
    </location>
</feature>
<keyword evidence="16" id="KW-1185">Reference proteome</keyword>
<dbReference type="Proteomes" id="UP001497623">
    <property type="component" value="Unassembled WGS sequence"/>
</dbReference>
<evidence type="ECO:0000259" key="14">
    <source>
        <dbReference type="PROSITE" id="PS50071"/>
    </source>
</evidence>
<dbReference type="InterPro" id="IPR009057">
    <property type="entry name" value="Homeodomain-like_sf"/>
</dbReference>
<evidence type="ECO:0000256" key="5">
    <source>
        <dbReference type="ARBA" id="ARBA00023038"/>
    </source>
</evidence>
<dbReference type="SMART" id="SM00389">
    <property type="entry name" value="HOX"/>
    <property type="match status" value="1"/>
</dbReference>
<evidence type="ECO:0000256" key="4">
    <source>
        <dbReference type="ARBA" id="ARBA00022833"/>
    </source>
</evidence>
<dbReference type="PROSITE" id="PS00478">
    <property type="entry name" value="LIM_DOMAIN_1"/>
    <property type="match status" value="2"/>
</dbReference>
<feature type="compositionally biased region" description="Low complexity" evidence="12">
    <location>
        <begin position="163"/>
        <end position="179"/>
    </location>
</feature>
<evidence type="ECO:0000313" key="15">
    <source>
        <dbReference type="EMBL" id="CAL4063244.1"/>
    </source>
</evidence>
<dbReference type="GO" id="GO:0030182">
    <property type="term" value="P:neuron differentiation"/>
    <property type="evidence" value="ECO:0007669"/>
    <property type="project" value="TreeGrafter"/>
</dbReference>
<evidence type="ECO:0000256" key="10">
    <source>
        <dbReference type="PROSITE-ProRule" id="PRU00125"/>
    </source>
</evidence>
<sequence length="407" mass="45348">MIVCCAGCQKPITGKFLVTVLDKAWHTECVRCSDCAGPLTDKCFSRDGKLFCKTDFFRRFGTKCSGCLQGISPQDLVRKARDRVFHLKCFTCCVCRKNLETGEELYVLEENKFVCKQDYMAGKLSMTDLPLLPDPYMMSDEEEIGGETMDTCDQSITSPASDTTALLQPTTPATPSTPTGIQQTDLDKSSSVNSNEGDGTDDEFDTEKNVDDDKKGGEDDGKGGNKRRGPRTTIKAKQLEVLKNAFNKTPKPTRHIREQLAKDTGLPMRVIQVWFQNKRSKERRMKQLSTMGMRAHLFNPRKLRDLPLGMDDGYGFYPGFNGFPGQQFPGYFGQQHPMGYHMGPGMEQPLPPGGPMGEFTGMPPMAPMMGEPFPSHPPMTSPSEAEHGGVFMKTEFNDHQNSEILAW</sequence>
<dbReference type="SUPFAM" id="SSF57716">
    <property type="entry name" value="Glucocorticoid receptor-like (DNA-binding domain)"/>
    <property type="match status" value="2"/>
</dbReference>
<keyword evidence="2 10" id="KW-0479">Metal-binding</keyword>
<evidence type="ECO:0000256" key="2">
    <source>
        <dbReference type="ARBA" id="ARBA00022723"/>
    </source>
</evidence>
<feature type="region of interest" description="Disordered" evidence="12">
    <location>
        <begin position="147"/>
        <end position="235"/>
    </location>
</feature>
<keyword evidence="8 9" id="KW-0539">Nucleus</keyword>
<dbReference type="InterPro" id="IPR001781">
    <property type="entry name" value="Znf_LIM"/>
</dbReference>
<dbReference type="FunFam" id="2.10.110.10:FF:000006">
    <property type="entry name" value="LIM homeobox transcription factor 1-beta"/>
    <property type="match status" value="1"/>
</dbReference>
<dbReference type="CDD" id="cd00086">
    <property type="entry name" value="homeodomain"/>
    <property type="match status" value="1"/>
</dbReference>
<evidence type="ECO:0000259" key="13">
    <source>
        <dbReference type="PROSITE" id="PS50023"/>
    </source>
</evidence>
<dbReference type="InterPro" id="IPR049619">
    <property type="entry name" value="Lhx1/5_LIM2"/>
</dbReference>
<dbReference type="PROSITE" id="PS50023">
    <property type="entry name" value="LIM_DOMAIN_2"/>
    <property type="match status" value="2"/>
</dbReference>
<dbReference type="InterPro" id="IPR001356">
    <property type="entry name" value="HD"/>
</dbReference>
<dbReference type="CDD" id="cd09375">
    <property type="entry name" value="LIM2_Lhx1_Lhx5"/>
    <property type="match status" value="1"/>
</dbReference>
<evidence type="ECO:0000256" key="7">
    <source>
        <dbReference type="ARBA" id="ARBA00023155"/>
    </source>
</evidence>
<dbReference type="InterPro" id="IPR049618">
    <property type="entry name" value="Lhx1/5_LIM1"/>
</dbReference>
<dbReference type="FunFam" id="1.10.10.60:FF:000075">
    <property type="entry name" value="LIM/homeobox protein Lhx1"/>
    <property type="match status" value="1"/>
</dbReference>
<dbReference type="PROSITE" id="PS50071">
    <property type="entry name" value="HOMEOBOX_2"/>
    <property type="match status" value="1"/>
</dbReference>
<dbReference type="PANTHER" id="PTHR24208:SF105">
    <property type="entry name" value="DLIM1"/>
    <property type="match status" value="1"/>
</dbReference>
<keyword evidence="7 9" id="KW-0371">Homeobox</keyword>
<keyword evidence="4 10" id="KW-0862">Zinc</keyword>
<evidence type="ECO:0000313" key="16">
    <source>
        <dbReference type="Proteomes" id="UP001497623"/>
    </source>
</evidence>
<dbReference type="GO" id="GO:0000977">
    <property type="term" value="F:RNA polymerase II transcription regulatory region sequence-specific DNA binding"/>
    <property type="evidence" value="ECO:0007669"/>
    <property type="project" value="TreeGrafter"/>
</dbReference>
<comment type="subcellular location">
    <subcellularLocation>
        <location evidence="1 9 11">Nucleus</location>
    </subcellularLocation>
</comment>
<comment type="caution">
    <text evidence="15">The sequence shown here is derived from an EMBL/GenBank/DDBJ whole genome shotgun (WGS) entry which is preliminary data.</text>
</comment>
<name>A0AAV2PQ37_MEGNR</name>
<keyword evidence="5 10" id="KW-0440">LIM domain</keyword>
<dbReference type="CDD" id="cd09367">
    <property type="entry name" value="LIM1_Lhx1_Lhx5"/>
    <property type="match status" value="1"/>
</dbReference>
<dbReference type="FunFam" id="2.10.110.10:FF:000046">
    <property type="entry name" value="LIM/homeobox protein Lhx1"/>
    <property type="match status" value="1"/>
</dbReference>
<dbReference type="SUPFAM" id="SSF46689">
    <property type="entry name" value="Homeodomain-like"/>
    <property type="match status" value="1"/>
</dbReference>
<reference evidence="15 16" key="1">
    <citation type="submission" date="2024-05" db="EMBL/GenBank/DDBJ databases">
        <authorList>
            <person name="Wallberg A."/>
        </authorList>
    </citation>
    <scope>NUCLEOTIDE SEQUENCE [LARGE SCALE GENOMIC DNA]</scope>
</reference>
<evidence type="ECO:0000256" key="11">
    <source>
        <dbReference type="RuleBase" id="RU000682"/>
    </source>
</evidence>
<dbReference type="EMBL" id="CAXKWB010001067">
    <property type="protein sequence ID" value="CAL4063244.1"/>
    <property type="molecule type" value="Genomic_DNA"/>
</dbReference>
<feature type="compositionally biased region" description="Polar residues" evidence="12">
    <location>
        <begin position="180"/>
        <end position="195"/>
    </location>
</feature>
<dbReference type="PROSITE" id="PS00027">
    <property type="entry name" value="HOMEOBOX_1"/>
    <property type="match status" value="1"/>
</dbReference>
<gene>
    <name evidence="15" type="ORF">MNOR_LOCUS3207</name>
</gene>